<organism evidence="1 2">
    <name type="scientific">Sulfitobacter sediminilitoris</name>
    <dbReference type="NCBI Taxonomy" id="2698830"/>
    <lineage>
        <taxon>Bacteria</taxon>
        <taxon>Pseudomonadati</taxon>
        <taxon>Pseudomonadota</taxon>
        <taxon>Alphaproteobacteria</taxon>
        <taxon>Rhodobacterales</taxon>
        <taxon>Roseobacteraceae</taxon>
        <taxon>Sulfitobacter</taxon>
    </lineage>
</organism>
<dbReference type="RefSeq" id="WP_164354252.1">
    <property type="nucleotide sequence ID" value="NZ_JAABNT010000007.1"/>
</dbReference>
<dbReference type="EMBL" id="JAABNT010000007">
    <property type="protein sequence ID" value="NEK23338.1"/>
    <property type="molecule type" value="Genomic_DNA"/>
</dbReference>
<proteinExistence type="predicted"/>
<dbReference type="Proteomes" id="UP000468591">
    <property type="component" value="Unassembled WGS sequence"/>
</dbReference>
<sequence length="82" mass="8795">MSITLENERKFGGITVAALVDTDVTALAFGSGGVVTGHKYPVAFLFRKNGTTWACRLDGTALSQHEVHLLCPDAWERFGQGG</sequence>
<protein>
    <submittedName>
        <fullName evidence="1">Uncharacterized protein</fullName>
    </submittedName>
</protein>
<accession>A0A6P0CDQ7</accession>
<reference evidence="1 2" key="1">
    <citation type="submission" date="2020-01" db="EMBL/GenBank/DDBJ databases">
        <title>Sulfitobacter sediminilitoris sp. nov., isolated from a tidal flat.</title>
        <authorList>
            <person name="Park S."/>
            <person name="Yoon J.-H."/>
        </authorList>
    </citation>
    <scope>NUCLEOTIDE SEQUENCE [LARGE SCALE GENOMIC DNA]</scope>
    <source>
        <strain evidence="1 2">JBTF-M27</strain>
    </source>
</reference>
<dbReference type="AlphaFoldDB" id="A0A6P0CDQ7"/>
<gene>
    <name evidence="1" type="ORF">GV827_13090</name>
</gene>
<evidence type="ECO:0000313" key="2">
    <source>
        <dbReference type="Proteomes" id="UP000468591"/>
    </source>
</evidence>
<comment type="caution">
    <text evidence="1">The sequence shown here is derived from an EMBL/GenBank/DDBJ whole genome shotgun (WGS) entry which is preliminary data.</text>
</comment>
<keyword evidence="2" id="KW-1185">Reference proteome</keyword>
<name>A0A6P0CDQ7_9RHOB</name>
<evidence type="ECO:0000313" key="1">
    <source>
        <dbReference type="EMBL" id="NEK23338.1"/>
    </source>
</evidence>